<dbReference type="PANTHER" id="PTHR43022:SF1">
    <property type="entry name" value="PROTEIN SMF"/>
    <property type="match status" value="1"/>
</dbReference>
<dbReference type="EMBL" id="PFBM01000021">
    <property type="protein sequence ID" value="PIR82169.1"/>
    <property type="molecule type" value="Genomic_DNA"/>
</dbReference>
<name>A0A2H0U6X2_9BACT</name>
<dbReference type="GO" id="GO:0009294">
    <property type="term" value="P:DNA-mediated transformation"/>
    <property type="evidence" value="ECO:0007669"/>
    <property type="project" value="InterPro"/>
</dbReference>
<organism evidence="4 5">
    <name type="scientific">Candidatus Kaiserbacteria bacterium CG10_big_fil_rev_8_21_14_0_10_59_10</name>
    <dbReference type="NCBI Taxonomy" id="1974612"/>
    <lineage>
        <taxon>Bacteria</taxon>
        <taxon>Candidatus Kaiseribacteriota</taxon>
    </lineage>
</organism>
<proteinExistence type="inferred from homology"/>
<comment type="similarity">
    <text evidence="1">Belongs to the DprA/Smf family.</text>
</comment>
<evidence type="ECO:0000256" key="1">
    <source>
        <dbReference type="ARBA" id="ARBA00006525"/>
    </source>
</evidence>
<accession>A0A2H0U6X2</accession>
<protein>
    <submittedName>
        <fullName evidence="4">DNA-protecting protein DprA</fullName>
    </submittedName>
</protein>
<feature type="domain" description="Smf/DprA SLOG" evidence="2">
    <location>
        <begin position="11"/>
        <end position="216"/>
    </location>
</feature>
<feature type="domain" description="DprA winged helix" evidence="3">
    <location>
        <begin position="222"/>
        <end position="275"/>
    </location>
</feature>
<dbReference type="InterPro" id="IPR041614">
    <property type="entry name" value="DprA_WH"/>
</dbReference>
<sequence length="284" mass="30486">MNAELTKLSPAAFPPPLREIPDMPAKLYVRGSLPGFENAWLAVVGSRTMTQYGRQACAHLIEGMRGAPVVIVSGLAYGVDACAHKAAIAAGLPTVAVPGSGLDWDVLYPKANVPLARDILKAGGALLSEFEPSQRAADYTFPQRNRIMAGMCRATLVIEAKERSGSLITARLATEYNRDLLVVPGSIFSAESRGTHQFLKLGATPVTEPEDVLRALGIERTAAARDDSDLSNEERRVLAALSEPRTRDELISALAMPISEANVLLSTMEIKGIITEELGLVRVR</sequence>
<reference evidence="5" key="1">
    <citation type="submission" date="2017-09" db="EMBL/GenBank/DDBJ databases">
        <title>Depth-based differentiation of microbial function through sediment-hosted aquifers and enrichment of novel symbionts in the deep terrestrial subsurface.</title>
        <authorList>
            <person name="Probst A.J."/>
            <person name="Ladd B."/>
            <person name="Jarett J.K."/>
            <person name="Geller-Mcgrath D.E."/>
            <person name="Sieber C.M.K."/>
            <person name="Emerson J.B."/>
            <person name="Anantharaman K."/>
            <person name="Thomas B.C."/>
            <person name="Malmstrom R."/>
            <person name="Stieglmeier M."/>
            <person name="Klingl A."/>
            <person name="Woyke T."/>
            <person name="Ryan C.M."/>
            <person name="Banfield J.F."/>
        </authorList>
    </citation>
    <scope>NUCLEOTIDE SEQUENCE [LARGE SCALE GENOMIC DNA]</scope>
</reference>
<evidence type="ECO:0000259" key="3">
    <source>
        <dbReference type="Pfam" id="PF17782"/>
    </source>
</evidence>
<dbReference type="Pfam" id="PF02481">
    <property type="entry name" value="DNA_processg_A"/>
    <property type="match status" value="1"/>
</dbReference>
<dbReference type="SUPFAM" id="SSF102405">
    <property type="entry name" value="MCP/YpsA-like"/>
    <property type="match status" value="1"/>
</dbReference>
<evidence type="ECO:0000259" key="2">
    <source>
        <dbReference type="Pfam" id="PF02481"/>
    </source>
</evidence>
<dbReference type="Proteomes" id="UP000231379">
    <property type="component" value="Unassembled WGS sequence"/>
</dbReference>
<dbReference type="Pfam" id="PF17782">
    <property type="entry name" value="WHD_DprA"/>
    <property type="match status" value="1"/>
</dbReference>
<dbReference type="InterPro" id="IPR003488">
    <property type="entry name" value="DprA"/>
</dbReference>
<dbReference type="InterPro" id="IPR057666">
    <property type="entry name" value="DrpA_SLOG"/>
</dbReference>
<gene>
    <name evidence="4" type="primary">dprA</name>
    <name evidence="4" type="ORF">COU20_03345</name>
</gene>
<dbReference type="Gene3D" id="3.40.50.450">
    <property type="match status" value="1"/>
</dbReference>
<dbReference type="InterPro" id="IPR036388">
    <property type="entry name" value="WH-like_DNA-bd_sf"/>
</dbReference>
<evidence type="ECO:0000313" key="5">
    <source>
        <dbReference type="Proteomes" id="UP000231379"/>
    </source>
</evidence>
<comment type="caution">
    <text evidence="4">The sequence shown here is derived from an EMBL/GenBank/DDBJ whole genome shotgun (WGS) entry which is preliminary data.</text>
</comment>
<dbReference type="Gene3D" id="1.10.10.10">
    <property type="entry name" value="Winged helix-like DNA-binding domain superfamily/Winged helix DNA-binding domain"/>
    <property type="match status" value="1"/>
</dbReference>
<dbReference type="NCBIfam" id="TIGR00732">
    <property type="entry name" value="dprA"/>
    <property type="match status" value="1"/>
</dbReference>
<dbReference type="AlphaFoldDB" id="A0A2H0U6X2"/>
<evidence type="ECO:0000313" key="4">
    <source>
        <dbReference type="EMBL" id="PIR82169.1"/>
    </source>
</evidence>
<dbReference type="PANTHER" id="PTHR43022">
    <property type="entry name" value="PROTEIN SMF"/>
    <property type="match status" value="1"/>
</dbReference>